<evidence type="ECO:0000256" key="1">
    <source>
        <dbReference type="ARBA" id="ARBA00006534"/>
    </source>
</evidence>
<evidence type="ECO:0000313" key="6">
    <source>
        <dbReference type="Proteomes" id="UP000231019"/>
    </source>
</evidence>
<dbReference type="EMBL" id="PFFQ01000037">
    <property type="protein sequence ID" value="PIW16456.1"/>
    <property type="molecule type" value="Genomic_DNA"/>
</dbReference>
<keyword evidence="4" id="KW-0720">Serine protease</keyword>
<proteinExistence type="inferred from homology"/>
<dbReference type="Proteomes" id="UP000231019">
    <property type="component" value="Unassembled WGS sequence"/>
</dbReference>
<evidence type="ECO:0008006" key="7">
    <source>
        <dbReference type="Google" id="ProtNLM"/>
    </source>
</evidence>
<evidence type="ECO:0000256" key="4">
    <source>
        <dbReference type="ARBA" id="ARBA00022825"/>
    </source>
</evidence>
<organism evidence="5 6">
    <name type="scientific">bacterium (Candidatus Blackallbacteria) CG17_big_fil_post_rev_8_21_14_2_50_48_46</name>
    <dbReference type="NCBI Taxonomy" id="2014261"/>
    <lineage>
        <taxon>Bacteria</taxon>
        <taxon>Candidatus Blackallbacteria</taxon>
    </lineage>
</organism>
<comment type="caution">
    <text evidence="5">The sequence shown here is derived from an EMBL/GenBank/DDBJ whole genome shotgun (WGS) entry which is preliminary data.</text>
</comment>
<comment type="similarity">
    <text evidence="1">Belongs to the peptidase S51 family.</text>
</comment>
<dbReference type="Gene3D" id="3.40.50.880">
    <property type="match status" value="1"/>
</dbReference>
<evidence type="ECO:0000256" key="3">
    <source>
        <dbReference type="ARBA" id="ARBA00022801"/>
    </source>
</evidence>
<accession>A0A2M7G3K6</accession>
<dbReference type="InterPro" id="IPR005320">
    <property type="entry name" value="Peptidase_S51"/>
</dbReference>
<dbReference type="AlphaFoldDB" id="A0A2M7G3K6"/>
<gene>
    <name evidence="5" type="ORF">COW36_11845</name>
</gene>
<sequence>MKGSIVFNGNIQLETDFIEAFKTQILSSQHQDPAVRASRKVLLITAAWQKREFKEAHIKRALYKIGIAPQFEGGFDQNIQNLSIYHDFNYFREKEQGLYWLYHSKQQVIQQVKLFYREKNTGLIRILQKQLAMLKENFEGMSLARALAYDVDMGQKRLHSLKPIELLYHYACQDIQSTMEKIRENDAQMLKVCHEIDEYFFSTSRVAEDPLYQALKRQLEERILSANSIFIFGGHIAVLWNRLNFFKLKNAFVEALERGANFYTVSAGSLCLCEYLVVFDDNSNEWTGSSRMYDFELFDHGFGLVTKVQLFPHCKDYIFMEDPDTIAYTAARFNRSVCVGLDQNSFLLMETYRDGQSEYERFSSVGKDEGLYVFKPSGEVKVKHRGDELILPGTRFYPK</sequence>
<dbReference type="GO" id="GO:0008236">
    <property type="term" value="F:serine-type peptidase activity"/>
    <property type="evidence" value="ECO:0007669"/>
    <property type="project" value="UniProtKB-KW"/>
</dbReference>
<dbReference type="SUPFAM" id="SSF52317">
    <property type="entry name" value="Class I glutamine amidotransferase-like"/>
    <property type="match status" value="1"/>
</dbReference>
<dbReference type="GO" id="GO:0006508">
    <property type="term" value="P:proteolysis"/>
    <property type="evidence" value="ECO:0007669"/>
    <property type="project" value="UniProtKB-KW"/>
</dbReference>
<name>A0A2M7G3K6_9BACT</name>
<dbReference type="InterPro" id="IPR029062">
    <property type="entry name" value="Class_I_gatase-like"/>
</dbReference>
<protein>
    <recommendedName>
        <fullName evidence="7">Peptidase</fullName>
    </recommendedName>
</protein>
<reference evidence="5 6" key="1">
    <citation type="submission" date="2017-09" db="EMBL/GenBank/DDBJ databases">
        <title>Depth-based differentiation of microbial function through sediment-hosted aquifers and enrichment of novel symbionts in the deep terrestrial subsurface.</title>
        <authorList>
            <person name="Probst A.J."/>
            <person name="Ladd B."/>
            <person name="Jarett J.K."/>
            <person name="Geller-Mcgrath D.E."/>
            <person name="Sieber C.M."/>
            <person name="Emerson J.B."/>
            <person name="Anantharaman K."/>
            <person name="Thomas B.C."/>
            <person name="Malmstrom R."/>
            <person name="Stieglmeier M."/>
            <person name="Klingl A."/>
            <person name="Woyke T."/>
            <person name="Ryan C.M."/>
            <person name="Banfield J.F."/>
        </authorList>
    </citation>
    <scope>NUCLEOTIDE SEQUENCE [LARGE SCALE GENOMIC DNA]</scope>
    <source>
        <strain evidence="5">CG17_big_fil_post_rev_8_21_14_2_50_48_46</strain>
    </source>
</reference>
<keyword evidence="2" id="KW-0645">Protease</keyword>
<evidence type="ECO:0000313" key="5">
    <source>
        <dbReference type="EMBL" id="PIW16456.1"/>
    </source>
</evidence>
<evidence type="ECO:0000256" key="2">
    <source>
        <dbReference type="ARBA" id="ARBA00022670"/>
    </source>
</evidence>
<dbReference type="Pfam" id="PF03575">
    <property type="entry name" value="Peptidase_S51"/>
    <property type="match status" value="1"/>
</dbReference>
<keyword evidence="3" id="KW-0378">Hydrolase</keyword>